<dbReference type="PANTHER" id="PTHR19964:SF11">
    <property type="entry name" value="INAD-LIKE PROTEIN"/>
    <property type="match status" value="1"/>
</dbReference>
<keyword evidence="8" id="KW-0472">Membrane</keyword>
<evidence type="ECO:0000259" key="9">
    <source>
        <dbReference type="PROSITE" id="PS50106"/>
    </source>
</evidence>
<dbReference type="InterPro" id="IPR015132">
    <property type="entry name" value="L27_2"/>
</dbReference>
<dbReference type="InterPro" id="IPR036892">
    <property type="entry name" value="L27_dom_sf"/>
</dbReference>
<dbReference type="eggNOG" id="KOG3528">
    <property type="taxonomic scope" value="Eukaryota"/>
</dbReference>
<dbReference type="PANTHER" id="PTHR19964">
    <property type="entry name" value="MULTIPLE PDZ DOMAIN PROTEIN"/>
    <property type="match status" value="1"/>
</dbReference>
<keyword evidence="3" id="KW-0796">Tight junction</keyword>
<accession>G3NFP8</accession>
<dbReference type="Pfam" id="PF09045">
    <property type="entry name" value="L27_2"/>
    <property type="match status" value="1"/>
</dbReference>
<dbReference type="STRING" id="69293.ENSGACP00000004153"/>
<evidence type="ECO:0000256" key="6">
    <source>
        <dbReference type="ARBA" id="ARBA00022737"/>
    </source>
</evidence>
<keyword evidence="7" id="KW-0965">Cell junction</keyword>
<keyword evidence="5" id="KW-0597">Phosphoprotein</keyword>
<dbReference type="Gene3D" id="1.10.287.650">
    <property type="entry name" value="L27 domain"/>
    <property type="match status" value="1"/>
</dbReference>
<protein>
    <recommendedName>
        <fullName evidence="12">PDZ domain-containing protein</fullName>
    </recommendedName>
</protein>
<name>G3NFP8_GASAC</name>
<evidence type="ECO:0008006" key="12">
    <source>
        <dbReference type="Google" id="ProtNLM"/>
    </source>
</evidence>
<dbReference type="PROSITE" id="PS51022">
    <property type="entry name" value="L27"/>
    <property type="match status" value="1"/>
</dbReference>
<evidence type="ECO:0000256" key="7">
    <source>
        <dbReference type="ARBA" id="ARBA00022949"/>
    </source>
</evidence>
<evidence type="ECO:0000256" key="4">
    <source>
        <dbReference type="ARBA" id="ARBA00022475"/>
    </source>
</evidence>
<evidence type="ECO:0000256" key="2">
    <source>
        <dbReference type="ARBA" id="ARBA00004435"/>
    </source>
</evidence>
<keyword evidence="6" id="KW-0677">Repeat</keyword>
<comment type="subcellular location">
    <subcellularLocation>
        <location evidence="1">Apical cell membrane</location>
    </subcellularLocation>
    <subcellularLocation>
        <location evidence="2">Cell junction</location>
        <location evidence="2">Tight junction</location>
    </subcellularLocation>
</comment>
<dbReference type="InterPro" id="IPR036034">
    <property type="entry name" value="PDZ_sf"/>
</dbReference>
<evidence type="ECO:0000256" key="8">
    <source>
        <dbReference type="ARBA" id="ARBA00023136"/>
    </source>
</evidence>
<dbReference type="Ensembl" id="ENSGACT00000004167.1">
    <property type="protein sequence ID" value="ENSGACP00000004153.1"/>
    <property type="gene ID" value="ENSGACG00000003170.1"/>
</dbReference>
<keyword evidence="4" id="KW-1003">Cell membrane</keyword>
<evidence type="ECO:0000313" key="11">
    <source>
        <dbReference type="Ensembl" id="ENSGACP00000004153.1"/>
    </source>
</evidence>
<evidence type="ECO:0000256" key="3">
    <source>
        <dbReference type="ARBA" id="ARBA00022427"/>
    </source>
</evidence>
<dbReference type="InParanoid" id="G3NFP8"/>
<dbReference type="AlphaFoldDB" id="G3NFP8"/>
<dbReference type="GO" id="GO:0120192">
    <property type="term" value="P:tight junction assembly"/>
    <property type="evidence" value="ECO:0007669"/>
    <property type="project" value="TreeGrafter"/>
</dbReference>
<feature type="domain" description="PDZ" evidence="9">
    <location>
        <begin position="136"/>
        <end position="195"/>
    </location>
</feature>
<dbReference type="OMA" id="QREDWTH"/>
<dbReference type="GO" id="GO:0005923">
    <property type="term" value="C:bicellular tight junction"/>
    <property type="evidence" value="ECO:0007669"/>
    <property type="project" value="UniProtKB-SubCell"/>
</dbReference>
<dbReference type="Pfam" id="PF00595">
    <property type="entry name" value="PDZ"/>
    <property type="match status" value="1"/>
</dbReference>
<dbReference type="GO" id="GO:0016324">
    <property type="term" value="C:apical plasma membrane"/>
    <property type="evidence" value="ECO:0007669"/>
    <property type="project" value="UniProtKB-SubCell"/>
</dbReference>
<feature type="domain" description="L27" evidence="10">
    <location>
        <begin position="3"/>
        <end position="63"/>
    </location>
</feature>
<proteinExistence type="predicted"/>
<dbReference type="Bgee" id="ENSGACG00000003170">
    <property type="expression patterns" value="Expressed in liver and 5 other cell types or tissues"/>
</dbReference>
<dbReference type="InterPro" id="IPR004172">
    <property type="entry name" value="L27_dom"/>
</dbReference>
<dbReference type="GO" id="GO:0005737">
    <property type="term" value="C:cytoplasm"/>
    <property type="evidence" value="ECO:0007669"/>
    <property type="project" value="TreeGrafter"/>
</dbReference>
<reference evidence="11" key="2">
    <citation type="submission" date="2024-04" db="UniProtKB">
        <authorList>
            <consortium name="Ensembl"/>
        </authorList>
    </citation>
    <scope>IDENTIFICATION</scope>
</reference>
<reference evidence="11" key="1">
    <citation type="submission" date="2006-01" db="EMBL/GenBank/DDBJ databases">
        <authorList>
            <person name="Lindblad-Toh K."/>
            <person name="Mauceli E."/>
            <person name="Grabherr M."/>
            <person name="Chang J.L."/>
            <person name="Lander E.S."/>
        </authorList>
    </citation>
    <scope>NUCLEOTIDE SEQUENCE [LARGE SCALE GENOMIC DNA]</scope>
</reference>
<dbReference type="SUPFAM" id="SSF101288">
    <property type="entry name" value="L27 domain"/>
    <property type="match status" value="1"/>
</dbReference>
<sequence>SASSAERQQVVGALERLRAKLVQREDWTHSETLGNLSETLQSPLFSHILTLQHSIQQLRSQLNFATLGPNDKNKGYLTPRLSVLSTTSLQLERLCLFSPSHPPISVTADSAFVLCVKNKQPTKFSLSLAPQRHSRTMQLTRPLSGGLGFSVVGLNPAGSSNQDVFVKHIQPGGIAHRDGRLQERDQILVINGVPL</sequence>
<dbReference type="SUPFAM" id="SSF50156">
    <property type="entry name" value="PDZ domain-like"/>
    <property type="match status" value="1"/>
</dbReference>
<dbReference type="Gene3D" id="2.30.42.10">
    <property type="match status" value="1"/>
</dbReference>
<organism evidence="11">
    <name type="scientific">Gasterosteus aculeatus</name>
    <name type="common">Three-spined stickleback</name>
    <dbReference type="NCBI Taxonomy" id="69293"/>
    <lineage>
        <taxon>Eukaryota</taxon>
        <taxon>Metazoa</taxon>
        <taxon>Chordata</taxon>
        <taxon>Craniata</taxon>
        <taxon>Vertebrata</taxon>
        <taxon>Euteleostomi</taxon>
        <taxon>Actinopterygii</taxon>
        <taxon>Neopterygii</taxon>
        <taxon>Teleostei</taxon>
        <taxon>Neoteleostei</taxon>
        <taxon>Acanthomorphata</taxon>
        <taxon>Eupercaria</taxon>
        <taxon>Perciformes</taxon>
        <taxon>Cottioidei</taxon>
        <taxon>Gasterosteales</taxon>
        <taxon>Gasterosteidae</taxon>
        <taxon>Gasterosteus</taxon>
    </lineage>
</organism>
<evidence type="ECO:0000259" key="10">
    <source>
        <dbReference type="PROSITE" id="PS51022"/>
    </source>
</evidence>
<dbReference type="InterPro" id="IPR051342">
    <property type="entry name" value="PDZ_scaffold"/>
</dbReference>
<dbReference type="InterPro" id="IPR001478">
    <property type="entry name" value="PDZ"/>
</dbReference>
<evidence type="ECO:0000256" key="5">
    <source>
        <dbReference type="ARBA" id="ARBA00022553"/>
    </source>
</evidence>
<dbReference type="PROSITE" id="PS50106">
    <property type="entry name" value="PDZ"/>
    <property type="match status" value="1"/>
</dbReference>
<evidence type="ECO:0000256" key="1">
    <source>
        <dbReference type="ARBA" id="ARBA00004221"/>
    </source>
</evidence>